<dbReference type="Pfam" id="PF11139">
    <property type="entry name" value="SfLAP"/>
    <property type="match status" value="1"/>
</dbReference>
<protein>
    <recommendedName>
        <fullName evidence="4">GAP family protein</fullName>
    </recommendedName>
</protein>
<dbReference type="InterPro" id="IPR021315">
    <property type="entry name" value="Gap/Sap"/>
</dbReference>
<gene>
    <name evidence="2" type="ORF">SLUN_21790</name>
</gene>
<accession>A0A2R4T5P7</accession>
<keyword evidence="1" id="KW-1133">Transmembrane helix</keyword>
<dbReference type="GeneID" id="55657886"/>
<reference evidence="2 3" key="1">
    <citation type="submission" date="2018-01" db="EMBL/GenBank/DDBJ databases">
        <title>Complete genome sequence of Streptomyces lunaelactis MM109T, a Ferroverdin A producer isolated from cave moonmilk deposits.</title>
        <authorList>
            <person name="Naome A."/>
            <person name="Martinet L."/>
            <person name="Maciejewska M."/>
            <person name="Anderssen S."/>
            <person name="Adam D."/>
            <person name="Tenconi E."/>
            <person name="Deflandre B."/>
            <person name="Arguelles-Arias A."/>
            <person name="Calusinska M."/>
            <person name="Copieters W."/>
            <person name="Karim L."/>
            <person name="Hanikenne M."/>
            <person name="Baurain D."/>
            <person name="van Wezel G."/>
            <person name="Smargiasso N."/>
            <person name="de Pauw E."/>
            <person name="Delfosse P."/>
            <person name="Rigali S."/>
        </authorList>
    </citation>
    <scope>NUCLEOTIDE SEQUENCE [LARGE SCALE GENOMIC DNA]</scope>
    <source>
        <strain evidence="2 3">MM109</strain>
    </source>
</reference>
<feature type="transmembrane region" description="Helical" evidence="1">
    <location>
        <begin position="108"/>
        <end position="129"/>
    </location>
</feature>
<keyword evidence="3" id="KW-1185">Reference proteome</keyword>
<dbReference type="EMBL" id="CP026304">
    <property type="protein sequence ID" value="AVZ74404.1"/>
    <property type="molecule type" value="Genomic_DNA"/>
</dbReference>
<evidence type="ECO:0000313" key="3">
    <source>
        <dbReference type="Proteomes" id="UP000244201"/>
    </source>
</evidence>
<feature type="transmembrane region" description="Helical" evidence="1">
    <location>
        <begin position="185"/>
        <end position="204"/>
    </location>
</feature>
<name>A0A2R4T5P7_9ACTN</name>
<organism evidence="2 3">
    <name type="scientific">Streptomyces lunaelactis</name>
    <dbReference type="NCBI Taxonomy" id="1535768"/>
    <lineage>
        <taxon>Bacteria</taxon>
        <taxon>Bacillati</taxon>
        <taxon>Actinomycetota</taxon>
        <taxon>Actinomycetes</taxon>
        <taxon>Kitasatosporales</taxon>
        <taxon>Streptomycetaceae</taxon>
        <taxon>Streptomyces</taxon>
    </lineage>
</organism>
<keyword evidence="1" id="KW-0472">Membrane</keyword>
<dbReference type="KEGG" id="slk:SLUN_21790"/>
<dbReference type="AlphaFoldDB" id="A0A2R4T5P7"/>
<sequence>MNLLKILPMAFVMIAGPQILSAIFLATSENWRRNSAAYIAGAALSITGFVTVAFFVGSGVSDAGASNDTLDIVVLVLLVAAALHTFLKRKESKPPKWMGKLEVASPRFSFRLGFLLLGVFPTDILTSWAVGTYLSNHGDPWWHLLPFVLLTLLLLALPALLLLLFGQRGQEFLPKARDWMNTHSWVVGEIVIMFFIAIAANSLAG</sequence>
<dbReference type="OrthoDB" id="3684935at2"/>
<evidence type="ECO:0008006" key="4">
    <source>
        <dbReference type="Google" id="ProtNLM"/>
    </source>
</evidence>
<feature type="transmembrane region" description="Helical" evidence="1">
    <location>
        <begin position="69"/>
        <end position="87"/>
    </location>
</feature>
<proteinExistence type="predicted"/>
<keyword evidence="1" id="KW-0812">Transmembrane</keyword>
<feature type="transmembrane region" description="Helical" evidence="1">
    <location>
        <begin position="141"/>
        <end position="165"/>
    </location>
</feature>
<evidence type="ECO:0000256" key="1">
    <source>
        <dbReference type="SAM" id="Phobius"/>
    </source>
</evidence>
<feature type="transmembrane region" description="Helical" evidence="1">
    <location>
        <begin position="6"/>
        <end position="25"/>
    </location>
</feature>
<feature type="transmembrane region" description="Helical" evidence="1">
    <location>
        <begin position="37"/>
        <end position="57"/>
    </location>
</feature>
<dbReference type="Proteomes" id="UP000244201">
    <property type="component" value="Chromosome"/>
</dbReference>
<evidence type="ECO:0000313" key="2">
    <source>
        <dbReference type="EMBL" id="AVZ74404.1"/>
    </source>
</evidence>
<dbReference type="RefSeq" id="WP_108150827.1">
    <property type="nucleotide sequence ID" value="NZ_CP026304.1"/>
</dbReference>